<sequence>MSERRTLTIGVAINIGNYESLRLEVSDCVQTEGDAAELAAYLNHVLDGYAQNDAATRASIDKYRTRVLEKHAPDMPASSSPDPLDELFGPVPAFDGVVIKEEQKTPEPVKTGEAPTVPEPVIREPEPVKTGETPKVPEPVIKEPEPVKTGEAPQVPEPVIKESEPVKTGETPQVPEPVIKEPEPEKIGEAPQVPEPVIREPEPVKTGEAPQVPEPVIAEKNTASNKPTEEPVTYTCEKCGAAVSKVQRDVSNLFMGKTLCKTCMK</sequence>
<dbReference type="RefSeq" id="WP_268925111.1">
    <property type="nucleotide sequence ID" value="NZ_JAPTGB010000012.1"/>
</dbReference>
<gene>
    <name evidence="2" type="ORF">O0S10_06695</name>
</gene>
<evidence type="ECO:0000313" key="2">
    <source>
        <dbReference type="EMBL" id="MCZ0860913.1"/>
    </source>
</evidence>
<evidence type="ECO:0000313" key="3">
    <source>
        <dbReference type="Proteomes" id="UP001141422"/>
    </source>
</evidence>
<accession>A0ABT4IIK2</accession>
<protein>
    <submittedName>
        <fullName evidence="2">Uncharacterized protein</fullName>
    </submittedName>
</protein>
<comment type="caution">
    <text evidence="2">The sequence shown here is derived from an EMBL/GenBank/DDBJ whole genome shotgun (WGS) entry which is preliminary data.</text>
</comment>
<evidence type="ECO:0000256" key="1">
    <source>
        <dbReference type="SAM" id="MobiDB-lite"/>
    </source>
</evidence>
<dbReference type="EMBL" id="JAPTGB010000012">
    <property type="protein sequence ID" value="MCZ0860913.1"/>
    <property type="molecule type" value="Genomic_DNA"/>
</dbReference>
<name>A0ABT4IIK2_9EURY</name>
<feature type="region of interest" description="Disordered" evidence="1">
    <location>
        <begin position="102"/>
        <end position="231"/>
    </location>
</feature>
<reference evidence="2" key="1">
    <citation type="submission" date="2022-12" db="EMBL/GenBank/DDBJ databases">
        <title>Isolation and characterisation of novel Methanocorpusculum spp. from native Australian herbivores indicates the genus is ancestrally host-associated.</title>
        <authorList>
            <person name="Volmer J.G."/>
            <person name="Soo R.M."/>
            <person name="Evans P.N."/>
            <person name="Hoedt E.C."/>
            <person name="Astorga Alsina A.L."/>
            <person name="Woodcroft B.J."/>
            <person name="Tyson G.W."/>
            <person name="Hugenholtz P."/>
            <person name="Morrison M."/>
        </authorList>
    </citation>
    <scope>NUCLEOTIDE SEQUENCE</scope>
    <source>
        <strain evidence="2">MG</strain>
    </source>
</reference>
<keyword evidence="3" id="KW-1185">Reference proteome</keyword>
<organism evidence="2 3">
    <name type="scientific">Methanocorpusculum petauri</name>
    <dbReference type="NCBI Taxonomy" id="3002863"/>
    <lineage>
        <taxon>Archaea</taxon>
        <taxon>Methanobacteriati</taxon>
        <taxon>Methanobacteriota</taxon>
        <taxon>Stenosarchaea group</taxon>
        <taxon>Methanomicrobia</taxon>
        <taxon>Methanomicrobiales</taxon>
        <taxon>Methanocorpusculaceae</taxon>
        <taxon>Methanocorpusculum</taxon>
    </lineage>
</organism>
<proteinExistence type="predicted"/>
<feature type="compositionally biased region" description="Basic and acidic residues" evidence="1">
    <location>
        <begin position="178"/>
        <end position="188"/>
    </location>
</feature>
<dbReference type="Proteomes" id="UP001141422">
    <property type="component" value="Unassembled WGS sequence"/>
</dbReference>